<evidence type="ECO:0000256" key="4">
    <source>
        <dbReference type="ARBA" id="ARBA00022989"/>
    </source>
</evidence>
<evidence type="ECO:0000256" key="1">
    <source>
        <dbReference type="ARBA" id="ARBA00004236"/>
    </source>
</evidence>
<comment type="subcellular location">
    <subcellularLocation>
        <location evidence="1">Cell membrane</location>
    </subcellularLocation>
</comment>
<evidence type="ECO:0000256" key="2">
    <source>
        <dbReference type="ARBA" id="ARBA00022475"/>
    </source>
</evidence>
<evidence type="ECO:0000256" key="6">
    <source>
        <dbReference type="SAM" id="Phobius"/>
    </source>
</evidence>
<dbReference type="GO" id="GO:0015081">
    <property type="term" value="F:sodium ion transmembrane transporter activity"/>
    <property type="evidence" value="ECO:0007669"/>
    <property type="project" value="InterPro"/>
</dbReference>
<keyword evidence="5 6" id="KW-0472">Membrane</keyword>
<evidence type="ECO:0000256" key="3">
    <source>
        <dbReference type="ARBA" id="ARBA00022692"/>
    </source>
</evidence>
<sequence>MYDLLQNGLIVSIAGMLTVFVVLLFLLVTIYIFRWWDNRLDDTDKREVSINASLKDQDSDRKPNVESTSKLDQVSSLATDFKLGNDKVAAIALSIFLKNRTQLQKNTTNKIEVRNDDLWTIHGRQRSLNQGHSQQIWRKLQ</sequence>
<keyword evidence="4 6" id="KW-1133">Transmembrane helix</keyword>
<gene>
    <name evidence="7" type="ORF">METZ01_LOCUS274598</name>
</gene>
<reference evidence="7" key="1">
    <citation type="submission" date="2018-05" db="EMBL/GenBank/DDBJ databases">
        <authorList>
            <person name="Lanie J.A."/>
            <person name="Ng W.-L."/>
            <person name="Kazmierczak K.M."/>
            <person name="Andrzejewski T.M."/>
            <person name="Davidsen T.M."/>
            <person name="Wayne K.J."/>
            <person name="Tettelin H."/>
            <person name="Glass J.I."/>
            <person name="Rusch D."/>
            <person name="Podicherti R."/>
            <person name="Tsui H.-C.T."/>
            <person name="Winkler M.E."/>
        </authorList>
    </citation>
    <scope>NUCLEOTIDE SEQUENCE</scope>
</reference>
<organism evidence="7">
    <name type="scientific">marine metagenome</name>
    <dbReference type="NCBI Taxonomy" id="408172"/>
    <lineage>
        <taxon>unclassified sequences</taxon>
        <taxon>metagenomes</taxon>
        <taxon>ecological metagenomes</taxon>
    </lineage>
</organism>
<dbReference type="EMBL" id="UINC01079601">
    <property type="protein sequence ID" value="SVC21744.1"/>
    <property type="molecule type" value="Genomic_DNA"/>
</dbReference>
<dbReference type="InterPro" id="IPR005899">
    <property type="entry name" value="Na_pump_deCOase"/>
</dbReference>
<dbReference type="Pfam" id="PF04277">
    <property type="entry name" value="OAD_gamma"/>
    <property type="match status" value="1"/>
</dbReference>
<accession>A0A382K9Y9</accession>
<keyword evidence="3 6" id="KW-0812">Transmembrane</keyword>
<keyword evidence="2" id="KW-1003">Cell membrane</keyword>
<dbReference type="GO" id="GO:0036376">
    <property type="term" value="P:sodium ion export across plasma membrane"/>
    <property type="evidence" value="ECO:0007669"/>
    <property type="project" value="InterPro"/>
</dbReference>
<proteinExistence type="predicted"/>
<evidence type="ECO:0000256" key="5">
    <source>
        <dbReference type="ARBA" id="ARBA00023136"/>
    </source>
</evidence>
<protein>
    <submittedName>
        <fullName evidence="7">Uncharacterized protein</fullName>
    </submittedName>
</protein>
<evidence type="ECO:0000313" key="7">
    <source>
        <dbReference type="EMBL" id="SVC21744.1"/>
    </source>
</evidence>
<dbReference type="AlphaFoldDB" id="A0A382K9Y9"/>
<name>A0A382K9Y9_9ZZZZ</name>
<feature type="transmembrane region" description="Helical" evidence="6">
    <location>
        <begin position="12"/>
        <end position="36"/>
    </location>
</feature>
<dbReference type="GO" id="GO:0005886">
    <property type="term" value="C:plasma membrane"/>
    <property type="evidence" value="ECO:0007669"/>
    <property type="project" value="UniProtKB-SubCell"/>
</dbReference>